<evidence type="ECO:0000313" key="5">
    <source>
        <dbReference type="Proteomes" id="UP001187471"/>
    </source>
</evidence>
<comment type="caution">
    <text evidence="4">The sequence shown here is derived from an EMBL/GenBank/DDBJ whole genome shotgun (WGS) entry which is preliminary data.</text>
</comment>
<dbReference type="GO" id="GO:0003676">
    <property type="term" value="F:nucleic acid binding"/>
    <property type="evidence" value="ECO:0007669"/>
    <property type="project" value="InterPro"/>
</dbReference>
<evidence type="ECO:0000259" key="3">
    <source>
        <dbReference type="PROSITE" id="PS50158"/>
    </source>
</evidence>
<keyword evidence="1" id="KW-0479">Metal-binding</keyword>
<dbReference type="EMBL" id="JAVXUO010000801">
    <property type="protein sequence ID" value="KAK2988903.1"/>
    <property type="molecule type" value="Genomic_DNA"/>
</dbReference>
<reference evidence="4" key="1">
    <citation type="submission" date="2022-12" db="EMBL/GenBank/DDBJ databases">
        <title>Draft genome assemblies for two species of Escallonia (Escalloniales).</title>
        <authorList>
            <person name="Chanderbali A."/>
            <person name="Dervinis C."/>
            <person name="Anghel I."/>
            <person name="Soltis D."/>
            <person name="Soltis P."/>
            <person name="Zapata F."/>
        </authorList>
    </citation>
    <scope>NUCLEOTIDE SEQUENCE</scope>
    <source>
        <strain evidence="4">UCBG92.1500</strain>
        <tissue evidence="4">Leaf</tissue>
    </source>
</reference>
<accession>A0AA88UPP8</accession>
<dbReference type="Gene3D" id="4.10.60.10">
    <property type="entry name" value="Zinc finger, CCHC-type"/>
    <property type="match status" value="1"/>
</dbReference>
<name>A0AA88UPP8_9ASTE</name>
<feature type="domain" description="CCHC-type" evidence="3">
    <location>
        <begin position="33"/>
        <end position="45"/>
    </location>
</feature>
<proteinExistence type="predicted"/>
<evidence type="ECO:0000256" key="2">
    <source>
        <dbReference type="SAM" id="MobiDB-lite"/>
    </source>
</evidence>
<feature type="region of interest" description="Disordered" evidence="2">
    <location>
        <begin position="1"/>
        <end position="32"/>
    </location>
</feature>
<dbReference type="AlphaFoldDB" id="A0AA88UPP8"/>
<keyword evidence="5" id="KW-1185">Reference proteome</keyword>
<dbReference type="PROSITE" id="PS50158">
    <property type="entry name" value="ZF_CCHC"/>
    <property type="match status" value="1"/>
</dbReference>
<sequence length="192" mass="21768">MTRKKVIKERRDRNSHSGEASKNHGNSKRFEGKCYNCGKKGHMAKVYWLKKRPVESNAATSNTKEKSEDDWDAEALFAAEEELALTVTTFDQIDYENDSIVESGCSNHMTVLPDGFSSLQQVLNLRFVQIRIALIDDIVEKFTALPDAHFHLVQLSILLSHLFHLQHTRGPVLHMRSIVSSTVVAGMERDKT</sequence>
<keyword evidence="1" id="KW-0862">Zinc</keyword>
<evidence type="ECO:0000256" key="1">
    <source>
        <dbReference type="PROSITE-ProRule" id="PRU00047"/>
    </source>
</evidence>
<keyword evidence="1" id="KW-0863">Zinc-finger</keyword>
<evidence type="ECO:0000313" key="4">
    <source>
        <dbReference type="EMBL" id="KAK2988903.1"/>
    </source>
</evidence>
<feature type="compositionally biased region" description="Basic and acidic residues" evidence="2">
    <location>
        <begin position="9"/>
        <end position="32"/>
    </location>
</feature>
<dbReference type="InterPro" id="IPR001878">
    <property type="entry name" value="Znf_CCHC"/>
</dbReference>
<organism evidence="4 5">
    <name type="scientific">Escallonia rubra</name>
    <dbReference type="NCBI Taxonomy" id="112253"/>
    <lineage>
        <taxon>Eukaryota</taxon>
        <taxon>Viridiplantae</taxon>
        <taxon>Streptophyta</taxon>
        <taxon>Embryophyta</taxon>
        <taxon>Tracheophyta</taxon>
        <taxon>Spermatophyta</taxon>
        <taxon>Magnoliopsida</taxon>
        <taxon>eudicotyledons</taxon>
        <taxon>Gunneridae</taxon>
        <taxon>Pentapetalae</taxon>
        <taxon>asterids</taxon>
        <taxon>campanulids</taxon>
        <taxon>Escalloniales</taxon>
        <taxon>Escalloniaceae</taxon>
        <taxon>Escallonia</taxon>
    </lineage>
</organism>
<protein>
    <recommendedName>
        <fullName evidence="3">CCHC-type domain-containing protein</fullName>
    </recommendedName>
</protein>
<gene>
    <name evidence="4" type="ORF">RJ640_002047</name>
</gene>
<dbReference type="Pfam" id="PF00098">
    <property type="entry name" value="zf-CCHC"/>
    <property type="match status" value="1"/>
</dbReference>
<dbReference type="Proteomes" id="UP001187471">
    <property type="component" value="Unassembled WGS sequence"/>
</dbReference>
<dbReference type="GO" id="GO:0008270">
    <property type="term" value="F:zinc ion binding"/>
    <property type="evidence" value="ECO:0007669"/>
    <property type="project" value="UniProtKB-KW"/>
</dbReference>